<accession>A0A0E9QGX0</accession>
<organism evidence="1">
    <name type="scientific">Anguilla anguilla</name>
    <name type="common">European freshwater eel</name>
    <name type="synonym">Muraena anguilla</name>
    <dbReference type="NCBI Taxonomy" id="7936"/>
    <lineage>
        <taxon>Eukaryota</taxon>
        <taxon>Metazoa</taxon>
        <taxon>Chordata</taxon>
        <taxon>Craniata</taxon>
        <taxon>Vertebrata</taxon>
        <taxon>Euteleostomi</taxon>
        <taxon>Actinopterygii</taxon>
        <taxon>Neopterygii</taxon>
        <taxon>Teleostei</taxon>
        <taxon>Anguilliformes</taxon>
        <taxon>Anguillidae</taxon>
        <taxon>Anguilla</taxon>
    </lineage>
</organism>
<reference evidence="1" key="2">
    <citation type="journal article" date="2015" name="Fish Shellfish Immunol.">
        <title>Early steps in the European eel (Anguilla anguilla)-Vibrio vulnificus interaction in the gills: Role of the RtxA13 toxin.</title>
        <authorList>
            <person name="Callol A."/>
            <person name="Pajuelo D."/>
            <person name="Ebbesson L."/>
            <person name="Teles M."/>
            <person name="MacKenzie S."/>
            <person name="Amaro C."/>
        </authorList>
    </citation>
    <scope>NUCLEOTIDE SEQUENCE</scope>
</reference>
<dbReference type="AlphaFoldDB" id="A0A0E9QGX0"/>
<reference evidence="1" key="1">
    <citation type="submission" date="2014-11" db="EMBL/GenBank/DDBJ databases">
        <authorList>
            <person name="Amaro Gonzalez C."/>
        </authorList>
    </citation>
    <scope>NUCLEOTIDE SEQUENCE</scope>
</reference>
<proteinExistence type="predicted"/>
<sequence>MEMNGNMLKPVISIMGRFLPHQFSAQQLALSGSGLVGKICWCSACLEQVLDTVAYMTWS</sequence>
<evidence type="ECO:0000313" key="1">
    <source>
        <dbReference type="EMBL" id="JAH16136.1"/>
    </source>
</evidence>
<name>A0A0E9QGX0_ANGAN</name>
<dbReference type="EMBL" id="GBXM01092441">
    <property type="protein sequence ID" value="JAH16136.1"/>
    <property type="molecule type" value="Transcribed_RNA"/>
</dbReference>
<protein>
    <submittedName>
        <fullName evidence="1">Uncharacterized protein</fullName>
    </submittedName>
</protein>